<organism evidence="1 2">
    <name type="scientific">Gymnopus androsaceus JB14</name>
    <dbReference type="NCBI Taxonomy" id="1447944"/>
    <lineage>
        <taxon>Eukaryota</taxon>
        <taxon>Fungi</taxon>
        <taxon>Dikarya</taxon>
        <taxon>Basidiomycota</taxon>
        <taxon>Agaricomycotina</taxon>
        <taxon>Agaricomycetes</taxon>
        <taxon>Agaricomycetidae</taxon>
        <taxon>Agaricales</taxon>
        <taxon>Marasmiineae</taxon>
        <taxon>Omphalotaceae</taxon>
        <taxon>Gymnopus</taxon>
    </lineage>
</organism>
<dbReference type="EMBL" id="ML770259">
    <property type="protein sequence ID" value="KAE9383995.1"/>
    <property type="molecule type" value="Genomic_DNA"/>
</dbReference>
<dbReference type="OrthoDB" id="1607513at2759"/>
<accession>A0A6A4GF76</accession>
<feature type="non-terminal residue" evidence="1">
    <location>
        <position position="1"/>
    </location>
</feature>
<gene>
    <name evidence="1" type="ORF">BT96DRAFT_757332</name>
</gene>
<dbReference type="AlphaFoldDB" id="A0A6A4GF76"/>
<evidence type="ECO:0000313" key="1">
    <source>
        <dbReference type="EMBL" id="KAE9383995.1"/>
    </source>
</evidence>
<feature type="non-terminal residue" evidence="1">
    <location>
        <position position="89"/>
    </location>
</feature>
<sequence length="89" mass="10032">QLSLADWEALGYVREWLSDFRAATTLMSTTSKPMLSQTHHIFRGLEKSVQAALSSLSPDADGILKTALVNAHTKLSDYYYKFDVSPYYL</sequence>
<evidence type="ECO:0000313" key="2">
    <source>
        <dbReference type="Proteomes" id="UP000799118"/>
    </source>
</evidence>
<proteinExistence type="predicted"/>
<name>A0A6A4GF76_9AGAR</name>
<protein>
    <submittedName>
        <fullName evidence="1">Uncharacterized protein</fullName>
    </submittedName>
</protein>
<dbReference type="Proteomes" id="UP000799118">
    <property type="component" value="Unassembled WGS sequence"/>
</dbReference>
<reference evidence="1" key="1">
    <citation type="journal article" date="2019" name="Environ. Microbiol.">
        <title>Fungal ecological strategies reflected in gene transcription - a case study of two litter decomposers.</title>
        <authorList>
            <person name="Barbi F."/>
            <person name="Kohler A."/>
            <person name="Barry K."/>
            <person name="Baskaran P."/>
            <person name="Daum C."/>
            <person name="Fauchery L."/>
            <person name="Ihrmark K."/>
            <person name="Kuo A."/>
            <person name="LaButti K."/>
            <person name="Lipzen A."/>
            <person name="Morin E."/>
            <person name="Grigoriev I.V."/>
            <person name="Henrissat B."/>
            <person name="Lindahl B."/>
            <person name="Martin F."/>
        </authorList>
    </citation>
    <scope>NUCLEOTIDE SEQUENCE</scope>
    <source>
        <strain evidence="1">JB14</strain>
    </source>
</reference>
<keyword evidence="2" id="KW-1185">Reference proteome</keyword>